<dbReference type="RefSeq" id="XP_001316917.1">
    <property type="nucleotide sequence ID" value="XM_001316882.1"/>
</dbReference>
<dbReference type="KEGG" id="tva:4762557"/>
<name>A2ERP2_TRIV3</name>
<dbReference type="InterPro" id="IPR000727">
    <property type="entry name" value="T_SNARE_dom"/>
</dbReference>
<keyword evidence="3" id="KW-1185">Reference proteome</keyword>
<dbReference type="InParanoid" id="A2ERP2"/>
<dbReference type="PROSITE" id="PS50192">
    <property type="entry name" value="T_SNARE"/>
    <property type="match status" value="1"/>
</dbReference>
<evidence type="ECO:0000313" key="2">
    <source>
        <dbReference type="EMBL" id="EAY04694.1"/>
    </source>
</evidence>
<dbReference type="EMBL" id="DS113468">
    <property type="protein sequence ID" value="EAY04694.1"/>
    <property type="molecule type" value="Genomic_DNA"/>
</dbReference>
<evidence type="ECO:0000259" key="1">
    <source>
        <dbReference type="PROSITE" id="PS50192"/>
    </source>
</evidence>
<gene>
    <name evidence="2" type="ORF">TVAG_474920</name>
</gene>
<protein>
    <recommendedName>
        <fullName evidence="1">t-SNARE coiled-coil homology domain-containing protein</fullName>
    </recommendedName>
</protein>
<feature type="domain" description="T-SNARE coiled-coil homology" evidence="1">
    <location>
        <begin position="1"/>
        <end position="33"/>
    </location>
</feature>
<evidence type="ECO:0000313" key="3">
    <source>
        <dbReference type="Proteomes" id="UP000001542"/>
    </source>
</evidence>
<reference evidence="2" key="1">
    <citation type="submission" date="2006-10" db="EMBL/GenBank/DDBJ databases">
        <authorList>
            <person name="Amadeo P."/>
            <person name="Zhao Q."/>
            <person name="Wortman J."/>
            <person name="Fraser-Liggett C."/>
            <person name="Carlton J."/>
        </authorList>
    </citation>
    <scope>NUCLEOTIDE SEQUENCE</scope>
    <source>
        <strain evidence="2">G3</strain>
    </source>
</reference>
<reference evidence="2" key="2">
    <citation type="journal article" date="2007" name="Science">
        <title>Draft genome sequence of the sexually transmitted pathogen Trichomonas vaginalis.</title>
        <authorList>
            <person name="Carlton J.M."/>
            <person name="Hirt R.P."/>
            <person name="Silva J.C."/>
            <person name="Delcher A.L."/>
            <person name="Schatz M."/>
            <person name="Zhao Q."/>
            <person name="Wortman J.R."/>
            <person name="Bidwell S.L."/>
            <person name="Alsmark U.C.M."/>
            <person name="Besteiro S."/>
            <person name="Sicheritz-Ponten T."/>
            <person name="Noel C.J."/>
            <person name="Dacks J.B."/>
            <person name="Foster P.G."/>
            <person name="Simillion C."/>
            <person name="Van de Peer Y."/>
            <person name="Miranda-Saavedra D."/>
            <person name="Barton G.J."/>
            <person name="Westrop G.D."/>
            <person name="Mueller S."/>
            <person name="Dessi D."/>
            <person name="Fiori P.L."/>
            <person name="Ren Q."/>
            <person name="Paulsen I."/>
            <person name="Zhang H."/>
            <person name="Bastida-Corcuera F.D."/>
            <person name="Simoes-Barbosa A."/>
            <person name="Brown M.T."/>
            <person name="Hayes R.D."/>
            <person name="Mukherjee M."/>
            <person name="Okumura C.Y."/>
            <person name="Schneider R."/>
            <person name="Smith A.J."/>
            <person name="Vanacova S."/>
            <person name="Villalvazo M."/>
            <person name="Haas B.J."/>
            <person name="Pertea M."/>
            <person name="Feldblyum T.V."/>
            <person name="Utterback T.R."/>
            <person name="Shu C.L."/>
            <person name="Osoegawa K."/>
            <person name="de Jong P.J."/>
            <person name="Hrdy I."/>
            <person name="Horvathova L."/>
            <person name="Zubacova Z."/>
            <person name="Dolezal P."/>
            <person name="Malik S.B."/>
            <person name="Logsdon J.M. Jr."/>
            <person name="Henze K."/>
            <person name="Gupta A."/>
            <person name="Wang C.C."/>
            <person name="Dunne R.L."/>
            <person name="Upcroft J.A."/>
            <person name="Upcroft P."/>
            <person name="White O."/>
            <person name="Salzberg S.L."/>
            <person name="Tang P."/>
            <person name="Chiu C.-H."/>
            <person name="Lee Y.-S."/>
            <person name="Embley T.M."/>
            <person name="Coombs G.H."/>
            <person name="Mottram J.C."/>
            <person name="Tachezy J."/>
            <person name="Fraser-Liggett C.M."/>
            <person name="Johnson P.J."/>
        </authorList>
    </citation>
    <scope>NUCLEOTIDE SEQUENCE [LARGE SCALE GENOMIC DNA]</scope>
    <source>
        <strain evidence="2">G3</strain>
    </source>
</reference>
<proteinExistence type="predicted"/>
<accession>A2ERP2</accession>
<dbReference type="AlphaFoldDB" id="A2ERP2"/>
<organism evidence="2 3">
    <name type="scientific">Trichomonas vaginalis (strain ATCC PRA-98 / G3)</name>
    <dbReference type="NCBI Taxonomy" id="412133"/>
    <lineage>
        <taxon>Eukaryota</taxon>
        <taxon>Metamonada</taxon>
        <taxon>Parabasalia</taxon>
        <taxon>Trichomonadida</taxon>
        <taxon>Trichomonadidae</taxon>
        <taxon>Trichomonas</taxon>
    </lineage>
</organism>
<dbReference type="VEuPathDB" id="TrichDB:TVAG_474920"/>
<sequence>MIKNQGEYMPLIDSNINTFDLSVNIHEDRFSHMKGMMILYIGSQKNMRSHAIEFKAGSKIPSKNYKFKYVDAERSSIVLSLYNRKSFWSEDEQIGQLNIPLCDFNVYNTDTREIQFQNNGPKMTIQASRKEMF</sequence>
<dbReference type="Proteomes" id="UP000001542">
    <property type="component" value="Unassembled WGS sequence"/>
</dbReference>
<dbReference type="VEuPathDB" id="TrichDB:TVAGG3_0344800"/>